<comment type="caution">
    <text evidence="4">The sequence shown here is derived from an EMBL/GenBank/DDBJ whole genome shotgun (WGS) entry which is preliminary data.</text>
</comment>
<gene>
    <name evidence="4" type="ORF">M9Y10_027001</name>
</gene>
<protein>
    <recommendedName>
        <fullName evidence="3">NADPH-dependent FMN reductase-like domain-containing protein</fullName>
    </recommendedName>
</protein>
<dbReference type="Proteomes" id="UP001470230">
    <property type="component" value="Unassembled WGS sequence"/>
</dbReference>
<organism evidence="4 5">
    <name type="scientific">Tritrichomonas musculus</name>
    <dbReference type="NCBI Taxonomy" id="1915356"/>
    <lineage>
        <taxon>Eukaryota</taxon>
        <taxon>Metamonada</taxon>
        <taxon>Parabasalia</taxon>
        <taxon>Tritrichomonadida</taxon>
        <taxon>Tritrichomonadidae</taxon>
        <taxon>Tritrichomonas</taxon>
    </lineage>
</organism>
<dbReference type="SUPFAM" id="SSF52218">
    <property type="entry name" value="Flavoproteins"/>
    <property type="match status" value="1"/>
</dbReference>
<dbReference type="InterPro" id="IPR005025">
    <property type="entry name" value="FMN_Rdtase-like_dom"/>
</dbReference>
<dbReference type="InterPro" id="IPR051796">
    <property type="entry name" value="ISF_SsuE-like"/>
</dbReference>
<keyword evidence="5" id="KW-1185">Reference proteome</keyword>
<keyword evidence="2" id="KW-0288">FMN</keyword>
<dbReference type="EMBL" id="JAPFFF010000041">
    <property type="protein sequence ID" value="KAK8841385.1"/>
    <property type="molecule type" value="Genomic_DNA"/>
</dbReference>
<evidence type="ECO:0000313" key="5">
    <source>
        <dbReference type="Proteomes" id="UP001470230"/>
    </source>
</evidence>
<name>A0ABR2H7M1_9EUKA</name>
<accession>A0ABR2H7M1</accession>
<feature type="domain" description="NADPH-dependent FMN reductase-like" evidence="3">
    <location>
        <begin position="4"/>
        <end position="116"/>
    </location>
</feature>
<dbReference type="PANTHER" id="PTHR43278">
    <property type="entry name" value="NAD(P)H-DEPENDENT FMN-CONTAINING OXIDOREDUCTASE YWQN-RELATED"/>
    <property type="match status" value="1"/>
</dbReference>
<reference evidence="4 5" key="1">
    <citation type="submission" date="2024-04" db="EMBL/GenBank/DDBJ databases">
        <title>Tritrichomonas musculus Genome.</title>
        <authorList>
            <person name="Alves-Ferreira E."/>
            <person name="Grigg M."/>
            <person name="Lorenzi H."/>
            <person name="Galac M."/>
        </authorList>
    </citation>
    <scope>NUCLEOTIDE SEQUENCE [LARGE SCALE GENOMIC DNA]</scope>
    <source>
        <strain evidence="4 5">EAF2021</strain>
    </source>
</reference>
<evidence type="ECO:0000259" key="3">
    <source>
        <dbReference type="Pfam" id="PF03358"/>
    </source>
</evidence>
<proteinExistence type="predicted"/>
<dbReference type="PANTHER" id="PTHR43278:SF2">
    <property type="entry name" value="IRON-SULFUR FLAVOPROTEIN"/>
    <property type="match status" value="1"/>
</dbReference>
<dbReference type="Gene3D" id="3.40.50.360">
    <property type="match status" value="1"/>
</dbReference>
<dbReference type="Pfam" id="PF03358">
    <property type="entry name" value="FMN_red"/>
    <property type="match status" value="1"/>
</dbReference>
<evidence type="ECO:0000256" key="1">
    <source>
        <dbReference type="ARBA" id="ARBA00022630"/>
    </source>
</evidence>
<evidence type="ECO:0000313" key="4">
    <source>
        <dbReference type="EMBL" id="KAK8841385.1"/>
    </source>
</evidence>
<sequence length="215" mass="24123">MIKKVIGFNGSPRKGWNTDLMVQKCLEGAKSSGAEVKLYQIADLKNIKPCISCLSCKRKDPKYQGVCVLKDGLSPILKEIKTADAIVLGSPNYLGYVSAAIHPVLERMVFSNLTYKKSGLSAFGRKIKTAIILTMNATEKQSEQFYTPFLASLKNEMTAIFGDCEILSAYDTLQVEDYSKYELSFFDAEHKKKVHQEDFPKELQQAYELGKRLIS</sequence>
<keyword evidence="1" id="KW-0285">Flavoprotein</keyword>
<dbReference type="InterPro" id="IPR029039">
    <property type="entry name" value="Flavoprotein-like_sf"/>
</dbReference>
<evidence type="ECO:0000256" key="2">
    <source>
        <dbReference type="ARBA" id="ARBA00022643"/>
    </source>
</evidence>